<dbReference type="GO" id="GO:0046061">
    <property type="term" value="P:dATP catabolic process"/>
    <property type="evidence" value="ECO:0007669"/>
    <property type="project" value="TreeGrafter"/>
</dbReference>
<dbReference type="InterPro" id="IPR048011">
    <property type="entry name" value="NTP-PPase_MazG-like_C"/>
</dbReference>
<keyword evidence="2" id="KW-0378">Hydrolase</keyword>
<dbReference type="FunFam" id="1.10.287.1080:FF:000001">
    <property type="entry name" value="Nucleoside triphosphate pyrophosphohydrolase"/>
    <property type="match status" value="1"/>
</dbReference>
<comment type="caution">
    <text evidence="2">The sequence shown here is derived from an EMBL/GenBank/DDBJ whole genome shotgun (WGS) entry which is preliminary data.</text>
</comment>
<dbReference type="GO" id="GO:0046081">
    <property type="term" value="P:dUTP catabolic process"/>
    <property type="evidence" value="ECO:0007669"/>
    <property type="project" value="TreeGrafter"/>
</dbReference>
<dbReference type="GO" id="GO:0046047">
    <property type="term" value="P:TTP catabolic process"/>
    <property type="evidence" value="ECO:0007669"/>
    <property type="project" value="TreeGrafter"/>
</dbReference>
<evidence type="ECO:0000313" key="3">
    <source>
        <dbReference type="Proteomes" id="UP000664545"/>
    </source>
</evidence>
<dbReference type="Proteomes" id="UP000664545">
    <property type="component" value="Unassembled WGS sequence"/>
</dbReference>
<dbReference type="GO" id="GO:0006203">
    <property type="term" value="P:dGTP catabolic process"/>
    <property type="evidence" value="ECO:0007669"/>
    <property type="project" value="TreeGrafter"/>
</dbReference>
<evidence type="ECO:0000259" key="1">
    <source>
        <dbReference type="Pfam" id="PF03819"/>
    </source>
</evidence>
<dbReference type="PANTHER" id="PTHR30522:SF0">
    <property type="entry name" value="NUCLEOSIDE TRIPHOSPHATE PYROPHOSPHOHYDROLASE"/>
    <property type="match status" value="1"/>
</dbReference>
<dbReference type="InterPro" id="IPR048015">
    <property type="entry name" value="NTP-PPase_MazG-like_N"/>
</dbReference>
<dbReference type="PANTHER" id="PTHR30522">
    <property type="entry name" value="NUCLEOSIDE TRIPHOSPHATE PYROPHOSPHOHYDROLASE"/>
    <property type="match status" value="1"/>
</dbReference>
<dbReference type="CDD" id="cd11528">
    <property type="entry name" value="NTP-PPase_MazG_Nterm"/>
    <property type="match status" value="1"/>
</dbReference>
<dbReference type="CDD" id="cd11529">
    <property type="entry name" value="NTP-PPase_MazG_Cterm"/>
    <property type="match status" value="1"/>
</dbReference>
<sequence length="283" mass="32719">MKDELKEQVLEEYADLYIKAGTSEEAIARLIKIIHILRRECPWDKVQTHKSLRKCMIEEAYEVVEAINNEDQDNLEEELGDVLLQVIFHSGLGAEQKHFDFVSVTNRECEKMLRRHPHVFFKETAKTIDNALEKWENVKRKEKGKANGKSRLTDVPKALPALTRSYKVQARAAEVGFDWDDVSCAFHKIKEETEELLEVYKTEDRDSIIAELGDLLFSVVNVARFLKVDPEEALNSTSEKFIRRFAHIENVAVAKGLLLENMTLSEMDKLWEEAKILERETGK</sequence>
<dbReference type="SUPFAM" id="SSF101386">
    <property type="entry name" value="all-alpha NTP pyrophosphatases"/>
    <property type="match status" value="2"/>
</dbReference>
<dbReference type="GO" id="GO:0046052">
    <property type="term" value="P:UTP catabolic process"/>
    <property type="evidence" value="ECO:0007669"/>
    <property type="project" value="TreeGrafter"/>
</dbReference>
<accession>A0A939IGY5</accession>
<dbReference type="EC" id="3.6.1.9" evidence="2"/>
<dbReference type="RefSeq" id="WP_206583004.1">
    <property type="nucleotide sequence ID" value="NZ_JAFJZZ010000007.1"/>
</dbReference>
<evidence type="ECO:0000313" key="2">
    <source>
        <dbReference type="EMBL" id="MBN7774160.1"/>
    </source>
</evidence>
<organism evidence="2 3">
    <name type="scientific">Clostridium aminobutyricum</name>
    <dbReference type="NCBI Taxonomy" id="33953"/>
    <lineage>
        <taxon>Bacteria</taxon>
        <taxon>Bacillati</taxon>
        <taxon>Bacillota</taxon>
        <taxon>Clostridia</taxon>
        <taxon>Eubacteriales</taxon>
        <taxon>Clostridiaceae</taxon>
        <taxon>Clostridium</taxon>
    </lineage>
</organism>
<dbReference type="GO" id="GO:0006950">
    <property type="term" value="P:response to stress"/>
    <property type="evidence" value="ECO:0007669"/>
    <property type="project" value="UniProtKB-ARBA"/>
</dbReference>
<dbReference type="GO" id="GO:0047429">
    <property type="term" value="F:nucleoside triphosphate diphosphatase activity"/>
    <property type="evidence" value="ECO:0007669"/>
    <property type="project" value="UniProtKB-EC"/>
</dbReference>
<name>A0A939IGY5_CLOAM</name>
<dbReference type="Gene3D" id="1.10.287.1080">
    <property type="entry name" value="MazG-like"/>
    <property type="match status" value="2"/>
</dbReference>
<dbReference type="GO" id="GO:0046076">
    <property type="term" value="P:dTTP catabolic process"/>
    <property type="evidence" value="ECO:0007669"/>
    <property type="project" value="TreeGrafter"/>
</dbReference>
<dbReference type="InterPro" id="IPR004518">
    <property type="entry name" value="MazG-like_dom"/>
</dbReference>
<protein>
    <submittedName>
        <fullName evidence="2">Nucleoside triphosphate pyrophosphohydrolase</fullName>
        <ecNumber evidence="2">3.6.1.9</ecNumber>
    </submittedName>
</protein>
<feature type="domain" description="NTP pyrophosphohydrolase MazG-like" evidence="1">
    <location>
        <begin position="188"/>
        <end position="247"/>
    </location>
</feature>
<dbReference type="NCBIfam" id="TIGR00444">
    <property type="entry name" value="mazG"/>
    <property type="match status" value="1"/>
</dbReference>
<dbReference type="InterPro" id="IPR011551">
    <property type="entry name" value="NTP_PyrPHydrolase_MazG"/>
</dbReference>
<dbReference type="AlphaFoldDB" id="A0A939IGY5"/>
<keyword evidence="3" id="KW-1185">Reference proteome</keyword>
<gene>
    <name evidence="2" type="primary">mazG</name>
    <name evidence="2" type="ORF">JYB65_12365</name>
</gene>
<feature type="domain" description="NTP pyrophosphohydrolase MazG-like" evidence="1">
    <location>
        <begin position="47"/>
        <end position="120"/>
    </location>
</feature>
<reference evidence="2" key="1">
    <citation type="submission" date="2021-02" db="EMBL/GenBank/DDBJ databases">
        <title>Abyssanaerobacter marinus gen.nov., sp., nov, anaerobic bacterium isolated from the Onnuri vent field of Indian Ocean and suggestion of Mogibacteriaceae fam. nov., and proposal of reclassification of ambiguous this family's genus member.</title>
        <authorList>
            <person name="Kim Y.J."/>
            <person name="Yang J.-A."/>
        </authorList>
    </citation>
    <scope>NUCLEOTIDE SEQUENCE</scope>
    <source>
        <strain evidence="2">DSM 2634</strain>
    </source>
</reference>
<dbReference type="NCBIfam" id="NF007113">
    <property type="entry name" value="PRK09562.1"/>
    <property type="match status" value="1"/>
</dbReference>
<proteinExistence type="predicted"/>
<dbReference type="EMBL" id="JAFJZZ010000007">
    <property type="protein sequence ID" value="MBN7774160.1"/>
    <property type="molecule type" value="Genomic_DNA"/>
</dbReference>
<dbReference type="FunFam" id="1.10.287.1080:FF:000003">
    <property type="entry name" value="Nucleoside triphosphate pyrophosphohydrolase"/>
    <property type="match status" value="1"/>
</dbReference>
<dbReference type="Pfam" id="PF03819">
    <property type="entry name" value="MazG"/>
    <property type="match status" value="2"/>
</dbReference>